<dbReference type="GeneID" id="65098333"/>
<accession>A0A8E7AX80</accession>
<proteinExistence type="predicted"/>
<name>A0A8E7AX80_9EURY</name>
<dbReference type="Proteomes" id="UP000680656">
    <property type="component" value="Chromosome"/>
</dbReference>
<keyword evidence="2" id="KW-1185">Reference proteome</keyword>
<sequence>MALAFITFAGITGDSADFELDIGSNRFYTYKIGKKITTLNGLKVVDERVYESPFLPGPDLQVVGYKFPVQIPIRLFSNQAPYIQIFSYYDKNKKSPAVSNIVHVYPLLNIGDDLFLEKSLSGDCMEAQKFQKSVFWQNGCQNTCRVCSFSFMEDSKGYDRFREHIIKAARIISPSTPTQLNHPAGEQYRHSDNNDFIVRLIASIQSATQNGDKKRFIPLYPPHSLSKFCSYSKRPQGFVKNYYTPVKKRNYYPDLGFMGNMNQGSPLMSSDARIQIFTQILMTYLRFIQMFADNPDKLVHVLEEVIGKKYFSYPTQSTNQKSGVLTSNSRIPGSLFEQFVWKISSALVYMDRTFAFSHSINQPGSSIVIEKGSSVSVNGKPKFVYSGKESILFSVHLNINSGLEKEKRTRVIIYLVIKEPIQNEAILQKKYFRKDVVEKSEWELDLTPQEISKLPKNRDLLVVLRFSYLGPGNTVIEGGTDTYPVFIANEYFFKSIGSKVGDPIPLTNRNKYRNFWNKIWEGGGITKKRWKIEVNTKYYIYFRYDLSTNGRVETRIMQAQQDPDSDREMTIEGMMKSGLEVSPDELNNLMLVLGKGSFLEDARLNCLKTDEMSGDYNSEAQTFIKLKGKAHETGIIWTYPEICLYECILYKIDEITSNGLVTRVSEEKVIFPKLVSIHFVGEKTENSASFIDEKPESAKSGSDNIKTENMVQSSKIQGYKQIFDIIVELRPVCLSPIMNQE</sequence>
<gene>
    <name evidence="1" type="ORF">KHC33_14075</name>
</gene>
<evidence type="ECO:0000313" key="1">
    <source>
        <dbReference type="EMBL" id="QVV88435.1"/>
    </source>
</evidence>
<protein>
    <submittedName>
        <fullName evidence="1">Uncharacterized protein</fullName>
    </submittedName>
</protein>
<organism evidence="1 2">
    <name type="scientific">Methanospirillum purgamenti</name>
    <dbReference type="NCBI Taxonomy" id="2834276"/>
    <lineage>
        <taxon>Archaea</taxon>
        <taxon>Methanobacteriati</taxon>
        <taxon>Methanobacteriota</taxon>
        <taxon>Stenosarchaea group</taxon>
        <taxon>Methanomicrobia</taxon>
        <taxon>Methanomicrobiales</taxon>
        <taxon>Methanospirillaceae</taxon>
        <taxon>Methanospirillum</taxon>
    </lineage>
</organism>
<evidence type="ECO:0000313" key="2">
    <source>
        <dbReference type="Proteomes" id="UP000680656"/>
    </source>
</evidence>
<dbReference type="EMBL" id="CP075546">
    <property type="protein sequence ID" value="QVV88435.1"/>
    <property type="molecule type" value="Genomic_DNA"/>
</dbReference>
<reference evidence="1 2" key="1">
    <citation type="submission" date="2021-05" db="EMBL/GenBank/DDBJ databases">
        <title>A novel Methanospirillum isolate from a pyrite-forming mixed culture.</title>
        <authorList>
            <person name="Bunk B."/>
            <person name="Sproer C."/>
            <person name="Spring S."/>
            <person name="Pester M."/>
        </authorList>
    </citation>
    <scope>NUCLEOTIDE SEQUENCE [LARGE SCALE GENOMIC DNA]</scope>
    <source>
        <strain evidence="1 2">J.3.6.1-F.2.7.3</strain>
    </source>
</reference>
<dbReference type="RefSeq" id="WP_214419244.1">
    <property type="nucleotide sequence ID" value="NZ_CP075546.1"/>
</dbReference>
<dbReference type="AlphaFoldDB" id="A0A8E7AX80"/>
<dbReference type="KEGG" id="mrtj:KHC33_14075"/>